<keyword evidence="4" id="KW-1185">Reference proteome</keyword>
<feature type="transmembrane region" description="Helical" evidence="2">
    <location>
        <begin position="24"/>
        <end position="43"/>
    </location>
</feature>
<keyword evidence="2" id="KW-0472">Membrane</keyword>
<evidence type="ECO:0000313" key="4">
    <source>
        <dbReference type="Proteomes" id="UP000503308"/>
    </source>
</evidence>
<evidence type="ECO:0000256" key="2">
    <source>
        <dbReference type="SAM" id="Phobius"/>
    </source>
</evidence>
<dbReference type="EMBL" id="CP048788">
    <property type="protein sequence ID" value="QJF52145.1"/>
    <property type="molecule type" value="Genomic_DNA"/>
</dbReference>
<keyword evidence="2" id="KW-1133">Transmembrane helix</keyword>
<accession>A0A858STZ2</accession>
<dbReference type="AlphaFoldDB" id="A0A858STZ2"/>
<name>A0A858STZ2_9RHOB</name>
<gene>
    <name evidence="3" type="ORF">G3256_13685</name>
</gene>
<dbReference type="RefSeq" id="WP_169641364.1">
    <property type="nucleotide sequence ID" value="NZ_CP048788.1"/>
</dbReference>
<feature type="compositionally biased region" description="Low complexity" evidence="1">
    <location>
        <begin position="77"/>
        <end position="89"/>
    </location>
</feature>
<sequence length="113" mass="12141">MTPGLNKKDRRQIACLQRAASARFYAKVLMPITAIVFSTAMWSDPVIQPQLQQKIDDFKPMVETALDGGSVEEILAAGRPQPQAAGGQPSPELASLPGSQLPVNRPEADQATN</sequence>
<evidence type="ECO:0000256" key="1">
    <source>
        <dbReference type="SAM" id="MobiDB-lite"/>
    </source>
</evidence>
<reference evidence="3 4" key="1">
    <citation type="submission" date="2020-02" db="EMBL/GenBank/DDBJ databases">
        <title>Genome sequence of Roseobacter ponti.</title>
        <authorList>
            <person name="Hollensteiner J."/>
            <person name="Schneider D."/>
            <person name="Poehlein A."/>
            <person name="Daniel R."/>
        </authorList>
    </citation>
    <scope>NUCLEOTIDE SEQUENCE [LARGE SCALE GENOMIC DNA]</scope>
    <source>
        <strain evidence="3 4">DSM 106830</strain>
    </source>
</reference>
<keyword evidence="2" id="KW-0812">Transmembrane</keyword>
<evidence type="ECO:0000313" key="3">
    <source>
        <dbReference type="EMBL" id="QJF52145.1"/>
    </source>
</evidence>
<dbReference type="Proteomes" id="UP000503308">
    <property type="component" value="Chromosome"/>
</dbReference>
<proteinExistence type="predicted"/>
<dbReference type="KEGG" id="rpon:G3256_13685"/>
<feature type="region of interest" description="Disordered" evidence="1">
    <location>
        <begin position="77"/>
        <end position="113"/>
    </location>
</feature>
<organism evidence="3 4">
    <name type="scientific">Roseobacter ponti</name>
    <dbReference type="NCBI Taxonomy" id="1891787"/>
    <lineage>
        <taxon>Bacteria</taxon>
        <taxon>Pseudomonadati</taxon>
        <taxon>Pseudomonadota</taxon>
        <taxon>Alphaproteobacteria</taxon>
        <taxon>Rhodobacterales</taxon>
        <taxon>Roseobacteraceae</taxon>
        <taxon>Roseobacter</taxon>
    </lineage>
</organism>
<protein>
    <submittedName>
        <fullName evidence="3">Uncharacterized protein</fullName>
    </submittedName>
</protein>